<gene>
    <name evidence="1" type="ORF">METZ01_LOCUS272194</name>
</gene>
<name>A0A382K4H8_9ZZZZ</name>
<reference evidence="1" key="1">
    <citation type="submission" date="2018-05" db="EMBL/GenBank/DDBJ databases">
        <authorList>
            <person name="Lanie J.A."/>
            <person name="Ng W.-L."/>
            <person name="Kazmierczak K.M."/>
            <person name="Andrzejewski T.M."/>
            <person name="Davidsen T.M."/>
            <person name="Wayne K.J."/>
            <person name="Tettelin H."/>
            <person name="Glass J.I."/>
            <person name="Rusch D."/>
            <person name="Podicherti R."/>
            <person name="Tsui H.-C.T."/>
            <person name="Winkler M.E."/>
        </authorList>
    </citation>
    <scope>NUCLEOTIDE SEQUENCE</scope>
</reference>
<dbReference type="AlphaFoldDB" id="A0A382K4H8"/>
<dbReference type="EMBL" id="UINC01078347">
    <property type="protein sequence ID" value="SVC19340.1"/>
    <property type="molecule type" value="Genomic_DNA"/>
</dbReference>
<proteinExistence type="predicted"/>
<protein>
    <submittedName>
        <fullName evidence="1">Uncharacterized protein</fullName>
    </submittedName>
</protein>
<accession>A0A382K4H8</accession>
<sequence length="67" mass="8214">MSEEIRERLRWLISHMNDKYMDGFNQFGAKKELYEIKWMVDEALKDAPTFTIEKEWLEKRIDTMTLL</sequence>
<evidence type="ECO:0000313" key="1">
    <source>
        <dbReference type="EMBL" id="SVC19340.1"/>
    </source>
</evidence>
<organism evidence="1">
    <name type="scientific">marine metagenome</name>
    <dbReference type="NCBI Taxonomy" id="408172"/>
    <lineage>
        <taxon>unclassified sequences</taxon>
        <taxon>metagenomes</taxon>
        <taxon>ecological metagenomes</taxon>
    </lineage>
</organism>